<sequence length="121" mass="12559">MDVFVICGFIFSCVGGVYTRWYEETECNGIRHPCQDRRGNFQVRQRFEDGQELEEKEDIKVSNTSQAEENIGGGGENIGGGGENIGGGGENIGGGGENIGGGGENIGGGGENIGGGGEENI</sequence>
<evidence type="ECO:0000313" key="3">
    <source>
        <dbReference type="EMBL" id="KRZ47563.1"/>
    </source>
</evidence>
<comment type="caution">
    <text evidence="3">The sequence shown here is derived from an EMBL/GenBank/DDBJ whole genome shotgun (WGS) entry which is preliminary data.</text>
</comment>
<evidence type="ECO:0000313" key="4">
    <source>
        <dbReference type="Proteomes" id="UP000054721"/>
    </source>
</evidence>
<feature type="compositionally biased region" description="Gly residues" evidence="1">
    <location>
        <begin position="71"/>
        <end position="121"/>
    </location>
</feature>
<keyword evidence="2" id="KW-0732">Signal</keyword>
<evidence type="ECO:0000256" key="1">
    <source>
        <dbReference type="SAM" id="MobiDB-lite"/>
    </source>
</evidence>
<feature type="region of interest" description="Disordered" evidence="1">
    <location>
        <begin position="49"/>
        <end position="121"/>
    </location>
</feature>
<name>A0A0V1KJS7_9BILA</name>
<feature type="chain" id="PRO_5006881058" evidence="2">
    <location>
        <begin position="20"/>
        <end position="121"/>
    </location>
</feature>
<protein>
    <submittedName>
        <fullName evidence="3">Uncharacterized protein</fullName>
    </submittedName>
</protein>
<proteinExistence type="predicted"/>
<dbReference type="OrthoDB" id="10546734at2759"/>
<keyword evidence="4" id="KW-1185">Reference proteome</keyword>
<dbReference type="Proteomes" id="UP000054721">
    <property type="component" value="Unassembled WGS sequence"/>
</dbReference>
<evidence type="ECO:0000256" key="2">
    <source>
        <dbReference type="SAM" id="SignalP"/>
    </source>
</evidence>
<organism evidence="3 4">
    <name type="scientific">Trichinella nativa</name>
    <dbReference type="NCBI Taxonomy" id="6335"/>
    <lineage>
        <taxon>Eukaryota</taxon>
        <taxon>Metazoa</taxon>
        <taxon>Ecdysozoa</taxon>
        <taxon>Nematoda</taxon>
        <taxon>Enoplea</taxon>
        <taxon>Dorylaimia</taxon>
        <taxon>Trichinellida</taxon>
        <taxon>Trichinellidae</taxon>
        <taxon>Trichinella</taxon>
    </lineage>
</organism>
<gene>
    <name evidence="3" type="ORF">T02_4228</name>
</gene>
<reference evidence="3 4" key="1">
    <citation type="submission" date="2015-05" db="EMBL/GenBank/DDBJ databases">
        <title>Evolution of Trichinella species and genotypes.</title>
        <authorList>
            <person name="Korhonen P.K."/>
            <person name="Edoardo P."/>
            <person name="Giuseppe L.R."/>
            <person name="Gasser R.B."/>
        </authorList>
    </citation>
    <scope>NUCLEOTIDE SEQUENCE [LARGE SCALE GENOMIC DNA]</scope>
    <source>
        <strain evidence="3">ISS10</strain>
    </source>
</reference>
<feature type="signal peptide" evidence="2">
    <location>
        <begin position="1"/>
        <end position="19"/>
    </location>
</feature>
<dbReference type="EMBL" id="JYDW01000687">
    <property type="protein sequence ID" value="KRZ47563.1"/>
    <property type="molecule type" value="Genomic_DNA"/>
</dbReference>
<dbReference type="AlphaFoldDB" id="A0A0V1KJS7"/>
<accession>A0A0V1KJS7</accession>
<feature type="non-terminal residue" evidence="3">
    <location>
        <position position="121"/>
    </location>
</feature>